<feature type="region of interest" description="Disordered" evidence="1">
    <location>
        <begin position="338"/>
        <end position="380"/>
    </location>
</feature>
<dbReference type="PANTHER" id="PTHR33939:SF1">
    <property type="entry name" value="DUF4371 DOMAIN-CONTAINING PROTEIN"/>
    <property type="match status" value="1"/>
</dbReference>
<dbReference type="InterPro" id="IPR036397">
    <property type="entry name" value="RNaseH_sf"/>
</dbReference>
<proteinExistence type="predicted"/>
<dbReference type="PANTHER" id="PTHR33939">
    <property type="entry name" value="PROTEIN CBG22215"/>
    <property type="match status" value="1"/>
</dbReference>
<gene>
    <name evidence="2" type="ORF">GEV33_008878</name>
</gene>
<dbReference type="EMBL" id="JABDTM020024839">
    <property type="protein sequence ID" value="KAH0813913.1"/>
    <property type="molecule type" value="Genomic_DNA"/>
</dbReference>
<dbReference type="GO" id="GO:0003676">
    <property type="term" value="F:nucleic acid binding"/>
    <property type="evidence" value="ECO:0007669"/>
    <property type="project" value="InterPro"/>
</dbReference>
<protein>
    <recommendedName>
        <fullName evidence="4">Tc1-like transposase DDE domain-containing protein</fullName>
    </recommendedName>
</protein>
<reference evidence="2" key="2">
    <citation type="submission" date="2021-08" db="EMBL/GenBank/DDBJ databases">
        <authorList>
            <person name="Eriksson T."/>
        </authorList>
    </citation>
    <scope>NUCLEOTIDE SEQUENCE</scope>
    <source>
        <strain evidence="2">Stoneville</strain>
        <tissue evidence="2">Whole head</tissue>
    </source>
</reference>
<dbReference type="AlphaFoldDB" id="A0A8J6HGC9"/>
<evidence type="ECO:0000313" key="3">
    <source>
        <dbReference type="Proteomes" id="UP000719412"/>
    </source>
</evidence>
<evidence type="ECO:0000256" key="1">
    <source>
        <dbReference type="SAM" id="MobiDB-lite"/>
    </source>
</evidence>
<dbReference type="Gene3D" id="3.30.420.10">
    <property type="entry name" value="Ribonuclease H-like superfamily/Ribonuclease H"/>
    <property type="match status" value="1"/>
</dbReference>
<comment type="caution">
    <text evidence="2">The sequence shown here is derived from an EMBL/GenBank/DDBJ whole genome shotgun (WGS) entry which is preliminary data.</text>
</comment>
<dbReference type="Proteomes" id="UP000719412">
    <property type="component" value="Unassembled WGS sequence"/>
</dbReference>
<keyword evidence="3" id="KW-1185">Reference proteome</keyword>
<accession>A0A8J6HGC9</accession>
<organism evidence="2 3">
    <name type="scientific">Tenebrio molitor</name>
    <name type="common">Yellow mealworm beetle</name>
    <dbReference type="NCBI Taxonomy" id="7067"/>
    <lineage>
        <taxon>Eukaryota</taxon>
        <taxon>Metazoa</taxon>
        <taxon>Ecdysozoa</taxon>
        <taxon>Arthropoda</taxon>
        <taxon>Hexapoda</taxon>
        <taxon>Insecta</taxon>
        <taxon>Pterygota</taxon>
        <taxon>Neoptera</taxon>
        <taxon>Endopterygota</taxon>
        <taxon>Coleoptera</taxon>
        <taxon>Polyphaga</taxon>
        <taxon>Cucujiformia</taxon>
        <taxon>Tenebrionidae</taxon>
        <taxon>Tenebrio</taxon>
    </lineage>
</organism>
<reference evidence="2" key="1">
    <citation type="journal article" date="2020" name="J Insects Food Feed">
        <title>The yellow mealworm (Tenebrio molitor) genome: a resource for the emerging insects as food and feed industry.</title>
        <authorList>
            <person name="Eriksson T."/>
            <person name="Andere A."/>
            <person name="Kelstrup H."/>
            <person name="Emery V."/>
            <person name="Picard C."/>
        </authorList>
    </citation>
    <scope>NUCLEOTIDE SEQUENCE</scope>
    <source>
        <strain evidence="2">Stoneville</strain>
        <tissue evidence="2">Whole head</tissue>
    </source>
</reference>
<name>A0A8J6HGC9_TENMO</name>
<evidence type="ECO:0000313" key="2">
    <source>
        <dbReference type="EMBL" id="KAH0813913.1"/>
    </source>
</evidence>
<sequence>MRAYREEKRPIIYMDETYLHSSHTHQKGWSDNSNEGLRKPISKGNRLIIINAGGEIGFVPGAYARWKSNSSTGDYHEEMNYENFEKWATTQLIPNLPEKAVVLVDNAPYHNKQQERHPTSATRKDDMKKWLRERGIQFNDNVLKPELYGIIKNYKPRYISYKIDKLFIDRGFDVAIKILHSNSPMLYPWPKSFLKKNLASKNGAKFAIELRGEDSDTESEYSSAEELDFDALEGIEELDDESVPNQSEKVESSSKQNILSGFRATGLCPLNRNEVLKHLPGTVVEVHLTEENRALLNSFSEICQQTNIANSERVSVKRKKKFDVPAGQSVSVKDLADTTAQNNEEIAVESDEAEDIEDEDSLEAGPSGVSNLEEPPHEVEPDKDILHINSFVLVQFVYDKGSKKEKYKEFVAQIVDIDAPRNLYTVKCMCLYGEKKEMFVFPSIEDLCKITLNQIKKKLSPPVEKAPKKHKTTVTAPLPGSTEGFSAVLPPTVTQTQCESPERRRLETHPSIAPFLHYITSQSITVVAQLSGIGLLNSDYPKRN</sequence>
<feature type="compositionally biased region" description="Acidic residues" evidence="1">
    <location>
        <begin position="346"/>
        <end position="362"/>
    </location>
</feature>
<evidence type="ECO:0008006" key="4">
    <source>
        <dbReference type="Google" id="ProtNLM"/>
    </source>
</evidence>